<proteinExistence type="predicted"/>
<dbReference type="Proteomes" id="UP000604046">
    <property type="component" value="Unassembled WGS sequence"/>
</dbReference>
<sequence length="385" mass="44623">MEHVAVSLKSLGLQRFLDPDSKQEHPNAPCFPTRPAKLPRTLPENFQPEQLCKANPHPRDAHLSFEEETHSYRWKGKQVSTSATQLIERHVPPFEPFKIIKAMKNSSWWPRPGYLRSEVPDQTWSSLPNLPTWMPLRNALKQRPRDEEALCLLLSEARDMAAEDEEDHQHLTHLFDSLCMSETEILEKWEEAKETGAREGTWMHAQFECLLNGGCVPTLTPEVQLLARFLRSQEDLRVYRTEWRIYADKEDIAGSIDFVGIRPDSTKVLVDWKRTSRMQHRHDAFGRFMQPPVHNLPDCALWHYRLQLNIYRHILQQYYGEVVSDMYVVGTNPDNDPEPFVDCVPVLKEETHALFATCISNKDVEVPDAGTQKPTAETESHNLRK</sequence>
<dbReference type="EMBL" id="CAJNDS010000729">
    <property type="protein sequence ID" value="CAE7230693.1"/>
    <property type="molecule type" value="Genomic_DNA"/>
</dbReference>
<dbReference type="InterPro" id="IPR011335">
    <property type="entry name" value="Restrct_endonuc-II-like"/>
</dbReference>
<evidence type="ECO:0000256" key="1">
    <source>
        <dbReference type="SAM" id="MobiDB-lite"/>
    </source>
</evidence>
<name>A0A812KPH5_9DINO</name>
<dbReference type="Gene3D" id="3.90.320.10">
    <property type="match status" value="1"/>
</dbReference>
<dbReference type="OrthoDB" id="448923at2759"/>
<keyword evidence="3" id="KW-1185">Reference proteome</keyword>
<comment type="caution">
    <text evidence="2">The sequence shown here is derived from an EMBL/GenBank/DDBJ whole genome shotgun (WGS) entry which is preliminary data.</text>
</comment>
<dbReference type="InterPro" id="IPR011604">
    <property type="entry name" value="PDDEXK-like_dom_sf"/>
</dbReference>
<dbReference type="AlphaFoldDB" id="A0A812KPH5"/>
<feature type="region of interest" description="Disordered" evidence="1">
    <location>
        <begin position="366"/>
        <end position="385"/>
    </location>
</feature>
<dbReference type="SUPFAM" id="SSF52980">
    <property type="entry name" value="Restriction endonuclease-like"/>
    <property type="match status" value="1"/>
</dbReference>
<feature type="compositionally biased region" description="Basic and acidic residues" evidence="1">
    <location>
        <begin position="376"/>
        <end position="385"/>
    </location>
</feature>
<accession>A0A812KPH5</accession>
<gene>
    <name evidence="2" type="primary">ANKRD50</name>
    <name evidence="2" type="ORF">SNAT2548_LOCUS9397</name>
</gene>
<protein>
    <submittedName>
        <fullName evidence="2">ANKRD50 protein</fullName>
    </submittedName>
</protein>
<organism evidence="2 3">
    <name type="scientific">Symbiodinium natans</name>
    <dbReference type="NCBI Taxonomy" id="878477"/>
    <lineage>
        <taxon>Eukaryota</taxon>
        <taxon>Sar</taxon>
        <taxon>Alveolata</taxon>
        <taxon>Dinophyceae</taxon>
        <taxon>Suessiales</taxon>
        <taxon>Symbiodiniaceae</taxon>
        <taxon>Symbiodinium</taxon>
    </lineage>
</organism>
<evidence type="ECO:0000313" key="2">
    <source>
        <dbReference type="EMBL" id="CAE7230693.1"/>
    </source>
</evidence>
<dbReference type="GO" id="GO:0006281">
    <property type="term" value="P:DNA repair"/>
    <property type="evidence" value="ECO:0007669"/>
    <property type="project" value="UniProtKB-ARBA"/>
</dbReference>
<reference evidence="2" key="1">
    <citation type="submission" date="2021-02" db="EMBL/GenBank/DDBJ databases">
        <authorList>
            <person name="Dougan E. K."/>
            <person name="Rhodes N."/>
            <person name="Thang M."/>
            <person name="Chan C."/>
        </authorList>
    </citation>
    <scope>NUCLEOTIDE SEQUENCE</scope>
</reference>
<evidence type="ECO:0000313" key="3">
    <source>
        <dbReference type="Proteomes" id="UP000604046"/>
    </source>
</evidence>